<organism evidence="2 3">
    <name type="scientific">Diacronema lutheri</name>
    <name type="common">Unicellular marine alga</name>
    <name type="synonym">Monochrysis lutheri</name>
    <dbReference type="NCBI Taxonomy" id="2081491"/>
    <lineage>
        <taxon>Eukaryota</taxon>
        <taxon>Haptista</taxon>
        <taxon>Haptophyta</taxon>
        <taxon>Pavlovophyceae</taxon>
        <taxon>Pavlovales</taxon>
        <taxon>Pavlovaceae</taxon>
        <taxon>Diacronema</taxon>
    </lineage>
</organism>
<feature type="compositionally biased region" description="Low complexity" evidence="1">
    <location>
        <begin position="306"/>
        <end position="315"/>
    </location>
</feature>
<protein>
    <submittedName>
        <fullName evidence="2">Uncharacterized protein</fullName>
    </submittedName>
</protein>
<keyword evidence="3" id="KW-1185">Reference proteome</keyword>
<evidence type="ECO:0000313" key="2">
    <source>
        <dbReference type="EMBL" id="KAG8462666.1"/>
    </source>
</evidence>
<dbReference type="AlphaFoldDB" id="A0A8J6C973"/>
<accession>A0A8J6C973</accession>
<evidence type="ECO:0000256" key="1">
    <source>
        <dbReference type="SAM" id="MobiDB-lite"/>
    </source>
</evidence>
<gene>
    <name evidence="2" type="ORF">KFE25_004642</name>
</gene>
<dbReference type="OrthoDB" id="10680601at2759"/>
<feature type="compositionally biased region" description="Low complexity" evidence="1">
    <location>
        <begin position="63"/>
        <end position="89"/>
    </location>
</feature>
<name>A0A8J6C973_DIALT</name>
<reference evidence="2" key="1">
    <citation type="submission" date="2021-05" db="EMBL/GenBank/DDBJ databases">
        <title>The genome of the haptophyte Pavlova lutheri (Diacronema luteri, Pavlovales) - a model for lipid biosynthesis in eukaryotic algae.</title>
        <authorList>
            <person name="Hulatt C.J."/>
            <person name="Posewitz M.C."/>
        </authorList>
    </citation>
    <scope>NUCLEOTIDE SEQUENCE</scope>
    <source>
        <strain evidence="2">NIVA-4/92</strain>
    </source>
</reference>
<feature type="region of interest" description="Disordered" evidence="1">
    <location>
        <begin position="288"/>
        <end position="315"/>
    </location>
</feature>
<dbReference type="EMBL" id="JAGTXO010000019">
    <property type="protein sequence ID" value="KAG8462666.1"/>
    <property type="molecule type" value="Genomic_DNA"/>
</dbReference>
<dbReference type="Proteomes" id="UP000751190">
    <property type="component" value="Unassembled WGS sequence"/>
</dbReference>
<evidence type="ECO:0000313" key="3">
    <source>
        <dbReference type="Proteomes" id="UP000751190"/>
    </source>
</evidence>
<sequence length="562" mass="55735">MPAASWALALVHVLYVLLAWVATAQRALLRLVRRSQRAPLPPRCPEHVWLLLRSAPVAPSPRAPGLAALPPRSSPSPSASPSSSAPSSSRALSTLGLPCRPARPCAARAPDLVALARLSACLAQAGARVVTICDEGGGFDGACGCGDTDGCAGELLGEEAARDLGRLVAAALGDERDYASGGARVLGGVTGAERGARRRLGGYVVGALASAARARGTARSPQSVAAPTPAARGRFVSAWVDDRVRGAPRAVERVAAHARDGGRSAGGRGHAGTADAIALAPSVRATPGAGVDGAAQPAADGGSGHGAAPSPAGLALRGGGGGAAVQVCGQGEAHGEGGARWRGESAAMRHARAVADGGHFAGAGAGAGAGDGDGDGDDDGTDRCGGALRAGELRLVLLSAHSAKADVVRAVRALCALEAERGAPAAVALAAGADDSTSPALSLRELEGRLSPVFCAPAAPALLLSFPPESVPDFPPKGGAGAGSAGAADGVGRGGRGPARRALAWAARAVLPQPLLELRGLHPFHMALTELQQMPRPPSRTSATDLGDALCRFASVTQRHGA</sequence>
<proteinExistence type="predicted"/>
<comment type="caution">
    <text evidence="2">The sequence shown here is derived from an EMBL/GenBank/DDBJ whole genome shotgun (WGS) entry which is preliminary data.</text>
</comment>
<feature type="region of interest" description="Disordered" evidence="1">
    <location>
        <begin position="62"/>
        <end position="89"/>
    </location>
</feature>